<comment type="caution">
    <text evidence="2">The sequence shown here is derived from an EMBL/GenBank/DDBJ whole genome shotgun (WGS) entry which is preliminary data.</text>
</comment>
<sequence length="171" mass="20013">MVIKGLLWIFFLIGITECRPSIEHSQDVSKITTDCSQQTRMDIDTLKNILKTGKMPEKSQTYLNYLECLYKQQNYFDEKGFVAYSTIENYLSTLYDSSGLRKAIQPCENVQVCVAIWNILKEEYLHFPNTVKEWRRISDEFLNRWNIPNTVAAMDGKHICFIPPRSEGSRR</sequence>
<keyword evidence="1" id="KW-0732">Signal</keyword>
<evidence type="ECO:0000256" key="1">
    <source>
        <dbReference type="SAM" id="SignalP"/>
    </source>
</evidence>
<dbReference type="Pfam" id="PF01395">
    <property type="entry name" value="PBP_GOBP"/>
    <property type="match status" value="1"/>
</dbReference>
<dbReference type="InterPro" id="IPR006170">
    <property type="entry name" value="PBP/GOBP"/>
</dbReference>
<name>A0AAW1IE01_POPJA</name>
<proteinExistence type="predicted"/>
<feature type="signal peptide" evidence="1">
    <location>
        <begin position="1"/>
        <end position="18"/>
    </location>
</feature>
<organism evidence="2 3">
    <name type="scientific">Popillia japonica</name>
    <name type="common">Japanese beetle</name>
    <dbReference type="NCBI Taxonomy" id="7064"/>
    <lineage>
        <taxon>Eukaryota</taxon>
        <taxon>Metazoa</taxon>
        <taxon>Ecdysozoa</taxon>
        <taxon>Arthropoda</taxon>
        <taxon>Hexapoda</taxon>
        <taxon>Insecta</taxon>
        <taxon>Pterygota</taxon>
        <taxon>Neoptera</taxon>
        <taxon>Endopterygota</taxon>
        <taxon>Coleoptera</taxon>
        <taxon>Polyphaga</taxon>
        <taxon>Scarabaeiformia</taxon>
        <taxon>Scarabaeidae</taxon>
        <taxon>Rutelinae</taxon>
        <taxon>Popillia</taxon>
    </lineage>
</organism>
<accession>A0AAW1IE01</accession>
<keyword evidence="3" id="KW-1185">Reference proteome</keyword>
<reference evidence="2 3" key="1">
    <citation type="journal article" date="2024" name="BMC Genomics">
        <title>De novo assembly and annotation of Popillia japonica's genome with initial clues to its potential as an invasive pest.</title>
        <authorList>
            <person name="Cucini C."/>
            <person name="Boschi S."/>
            <person name="Funari R."/>
            <person name="Cardaioli E."/>
            <person name="Iannotti N."/>
            <person name="Marturano G."/>
            <person name="Paoli F."/>
            <person name="Bruttini M."/>
            <person name="Carapelli A."/>
            <person name="Frati F."/>
            <person name="Nardi F."/>
        </authorList>
    </citation>
    <scope>NUCLEOTIDE SEQUENCE [LARGE SCALE GENOMIC DNA]</scope>
    <source>
        <strain evidence="2">DMR45628</strain>
    </source>
</reference>
<dbReference type="CDD" id="cd23992">
    <property type="entry name" value="PBP_GOBP"/>
    <property type="match status" value="1"/>
</dbReference>
<protein>
    <submittedName>
        <fullName evidence="2">PBP/GOBP family</fullName>
    </submittedName>
</protein>
<evidence type="ECO:0000313" key="2">
    <source>
        <dbReference type="EMBL" id="KAK9687538.1"/>
    </source>
</evidence>
<dbReference type="InterPro" id="IPR036728">
    <property type="entry name" value="PBP_GOBP_sf"/>
</dbReference>
<feature type="chain" id="PRO_5043430127" evidence="1">
    <location>
        <begin position="19"/>
        <end position="171"/>
    </location>
</feature>
<dbReference type="AlphaFoldDB" id="A0AAW1IE01"/>
<dbReference type="EMBL" id="JASPKY010000635">
    <property type="protein sequence ID" value="KAK9687538.1"/>
    <property type="molecule type" value="Genomic_DNA"/>
</dbReference>
<evidence type="ECO:0000313" key="3">
    <source>
        <dbReference type="Proteomes" id="UP001458880"/>
    </source>
</evidence>
<gene>
    <name evidence="2" type="ORF">QE152_g36185</name>
</gene>
<dbReference type="Gene3D" id="1.10.238.20">
    <property type="entry name" value="Pheromone/general odorant binding protein domain"/>
    <property type="match status" value="1"/>
</dbReference>
<dbReference type="Proteomes" id="UP001458880">
    <property type="component" value="Unassembled WGS sequence"/>
</dbReference>
<dbReference type="GO" id="GO:0005549">
    <property type="term" value="F:odorant binding"/>
    <property type="evidence" value="ECO:0007669"/>
    <property type="project" value="InterPro"/>
</dbReference>
<dbReference type="SUPFAM" id="SSF47565">
    <property type="entry name" value="Insect pheromone/odorant-binding proteins"/>
    <property type="match status" value="1"/>
</dbReference>